<dbReference type="EMBL" id="BARW01009865">
    <property type="protein sequence ID" value="GAI85280.1"/>
    <property type="molecule type" value="Genomic_DNA"/>
</dbReference>
<protein>
    <submittedName>
        <fullName evidence="1">Uncharacterized protein</fullName>
    </submittedName>
</protein>
<evidence type="ECO:0000313" key="1">
    <source>
        <dbReference type="EMBL" id="GAI85280.1"/>
    </source>
</evidence>
<organism evidence="1">
    <name type="scientific">marine sediment metagenome</name>
    <dbReference type="NCBI Taxonomy" id="412755"/>
    <lineage>
        <taxon>unclassified sequences</taxon>
        <taxon>metagenomes</taxon>
        <taxon>ecological metagenomes</taxon>
    </lineage>
</organism>
<sequence>SYSSRNLGIRKAQGDILAFIDEHLYILIGLGLYAVE</sequence>
<proteinExistence type="predicted"/>
<dbReference type="AlphaFoldDB" id="X1TCF3"/>
<gene>
    <name evidence="1" type="ORF">S12H4_19677</name>
</gene>
<feature type="non-terminal residue" evidence="1">
    <location>
        <position position="1"/>
    </location>
</feature>
<name>X1TCF3_9ZZZZ</name>
<comment type="caution">
    <text evidence="1">The sequence shown here is derived from an EMBL/GenBank/DDBJ whole genome shotgun (WGS) entry which is preliminary data.</text>
</comment>
<reference evidence="1" key="1">
    <citation type="journal article" date="2014" name="Front. Microbiol.">
        <title>High frequency of phylogenetically diverse reductive dehalogenase-homologous genes in deep subseafloor sedimentary metagenomes.</title>
        <authorList>
            <person name="Kawai M."/>
            <person name="Futagami T."/>
            <person name="Toyoda A."/>
            <person name="Takaki Y."/>
            <person name="Nishi S."/>
            <person name="Hori S."/>
            <person name="Arai W."/>
            <person name="Tsubouchi T."/>
            <person name="Morono Y."/>
            <person name="Uchiyama I."/>
            <person name="Ito T."/>
            <person name="Fujiyama A."/>
            <person name="Inagaki F."/>
            <person name="Takami H."/>
        </authorList>
    </citation>
    <scope>NUCLEOTIDE SEQUENCE</scope>
    <source>
        <strain evidence="1">Expedition CK06-06</strain>
    </source>
</reference>
<accession>X1TCF3</accession>